<proteinExistence type="predicted"/>
<dbReference type="AlphaFoldDB" id="A0A5S9XGF7"/>
<dbReference type="SMART" id="SM00184">
    <property type="entry name" value="RING"/>
    <property type="match status" value="1"/>
</dbReference>
<dbReference type="PROSITE" id="PS50089">
    <property type="entry name" value="ZF_RING_2"/>
    <property type="match status" value="1"/>
</dbReference>
<dbReference type="SUPFAM" id="SSF57850">
    <property type="entry name" value="RING/U-box"/>
    <property type="match status" value="1"/>
</dbReference>
<keyword evidence="3" id="KW-0862">Zinc</keyword>
<dbReference type="Proteomes" id="UP000434276">
    <property type="component" value="Unassembled WGS sequence"/>
</dbReference>
<evidence type="ECO:0000259" key="5">
    <source>
        <dbReference type="PROSITE" id="PS50089"/>
    </source>
</evidence>
<evidence type="ECO:0000256" key="2">
    <source>
        <dbReference type="ARBA" id="ARBA00022771"/>
    </source>
</evidence>
<reference evidence="6 7" key="1">
    <citation type="submission" date="2019-12" db="EMBL/GenBank/DDBJ databases">
        <authorList>
            <person name="Jiao W.-B."/>
            <person name="Schneeberger K."/>
        </authorList>
    </citation>
    <scope>NUCLEOTIDE SEQUENCE [LARGE SCALE GENOMIC DNA]</scope>
    <source>
        <strain evidence="7">cv. C24</strain>
    </source>
</reference>
<feature type="domain" description="RING-type" evidence="5">
    <location>
        <begin position="142"/>
        <end position="182"/>
    </location>
</feature>
<gene>
    <name evidence="6" type="ORF">C24_LOCUS14179</name>
</gene>
<evidence type="ECO:0000256" key="3">
    <source>
        <dbReference type="ARBA" id="ARBA00022833"/>
    </source>
</evidence>
<protein>
    <recommendedName>
        <fullName evidence="5">RING-type domain-containing protein</fullName>
    </recommendedName>
</protein>
<sequence>MSNFNETTEVEYRPVVFNVVRVLTSYERIEHPRTFGPFIFNELHHTTEADEWRVDTQEELRERIATDLYNDHDNGSNYNWQGIAEFVAGFVHGQGLVGENFNLRAEMVLVDQAVADQDDPYWQPYFENELNIANNQRVPDVCPMCLKSVANARARIGLECGHVFCKDCLYEWVWRRNDCWTCGSEIY</sequence>
<name>A0A5S9XGF7_ARATH</name>
<dbReference type="Pfam" id="PF13639">
    <property type="entry name" value="zf-RING_2"/>
    <property type="match status" value="1"/>
</dbReference>
<evidence type="ECO:0000313" key="6">
    <source>
        <dbReference type="EMBL" id="CAA0383983.1"/>
    </source>
</evidence>
<dbReference type="PROSITE" id="PS00518">
    <property type="entry name" value="ZF_RING_1"/>
    <property type="match status" value="1"/>
</dbReference>
<dbReference type="OrthoDB" id="6105938at2759"/>
<dbReference type="GO" id="GO:0008270">
    <property type="term" value="F:zinc ion binding"/>
    <property type="evidence" value="ECO:0007669"/>
    <property type="project" value="UniProtKB-KW"/>
</dbReference>
<keyword evidence="1" id="KW-0479">Metal-binding</keyword>
<dbReference type="EMBL" id="CACSHJ010000089">
    <property type="protein sequence ID" value="CAA0383983.1"/>
    <property type="molecule type" value="Genomic_DNA"/>
</dbReference>
<dbReference type="InterPro" id="IPR013083">
    <property type="entry name" value="Znf_RING/FYVE/PHD"/>
</dbReference>
<dbReference type="Gene3D" id="3.30.40.10">
    <property type="entry name" value="Zinc/RING finger domain, C3HC4 (zinc finger)"/>
    <property type="match status" value="1"/>
</dbReference>
<evidence type="ECO:0000313" key="7">
    <source>
        <dbReference type="Proteomes" id="UP000434276"/>
    </source>
</evidence>
<organism evidence="6 7">
    <name type="scientific">Arabidopsis thaliana</name>
    <name type="common">Mouse-ear cress</name>
    <dbReference type="NCBI Taxonomy" id="3702"/>
    <lineage>
        <taxon>Eukaryota</taxon>
        <taxon>Viridiplantae</taxon>
        <taxon>Streptophyta</taxon>
        <taxon>Embryophyta</taxon>
        <taxon>Tracheophyta</taxon>
        <taxon>Spermatophyta</taxon>
        <taxon>Magnoliopsida</taxon>
        <taxon>eudicotyledons</taxon>
        <taxon>Gunneridae</taxon>
        <taxon>Pentapetalae</taxon>
        <taxon>rosids</taxon>
        <taxon>malvids</taxon>
        <taxon>Brassicales</taxon>
        <taxon>Brassicaceae</taxon>
        <taxon>Camelineae</taxon>
        <taxon>Arabidopsis</taxon>
    </lineage>
</organism>
<keyword evidence="2 4" id="KW-0863">Zinc-finger</keyword>
<accession>A0A5S9XGF7</accession>
<evidence type="ECO:0000256" key="4">
    <source>
        <dbReference type="PROSITE-ProRule" id="PRU00175"/>
    </source>
</evidence>
<evidence type="ECO:0000256" key="1">
    <source>
        <dbReference type="ARBA" id="ARBA00022723"/>
    </source>
</evidence>
<dbReference type="InterPro" id="IPR017907">
    <property type="entry name" value="Znf_RING_CS"/>
</dbReference>
<dbReference type="InterPro" id="IPR001841">
    <property type="entry name" value="Znf_RING"/>
</dbReference>